<evidence type="ECO:0000313" key="1">
    <source>
        <dbReference type="EMBL" id="BAN48482.1"/>
    </source>
</evidence>
<accession>S6AF48</accession>
<dbReference type="EMBL" id="AP013068">
    <property type="protein sequence ID" value="BAN48482.1"/>
    <property type="molecule type" value="Genomic_DNA"/>
</dbReference>
<protein>
    <submittedName>
        <fullName evidence="1">Uncharacterized protein</fullName>
    </submittedName>
</protein>
<dbReference type="Pfam" id="PF13289">
    <property type="entry name" value="SIR2_2"/>
    <property type="match status" value="1"/>
</dbReference>
<organism evidence="1 2">
    <name type="scientific">Metapseudomonas resinovorans NBRC 106553</name>
    <dbReference type="NCBI Taxonomy" id="1245471"/>
    <lineage>
        <taxon>Bacteria</taxon>
        <taxon>Pseudomonadati</taxon>
        <taxon>Pseudomonadota</taxon>
        <taxon>Gammaproteobacteria</taxon>
        <taxon>Pseudomonadales</taxon>
        <taxon>Pseudomonadaceae</taxon>
        <taxon>Metapseudomonas</taxon>
    </lineage>
</organism>
<evidence type="ECO:0000313" key="2">
    <source>
        <dbReference type="Proteomes" id="UP000015503"/>
    </source>
</evidence>
<gene>
    <name evidence="1" type="ORF">PCA10_27500</name>
</gene>
<reference evidence="1 2" key="1">
    <citation type="journal article" date="2013" name="Genome Announc.">
        <title>Complete Genome Sequence of the Carbazole Degrader Pseudomonas resinovorans Strain CA10 (NBRC 106553).</title>
        <authorList>
            <person name="Shintani M."/>
            <person name="Hosoyama A."/>
            <person name="Ohji S."/>
            <person name="Tsuchikane K."/>
            <person name="Takarada H."/>
            <person name="Yamazoe A."/>
            <person name="Fujita N."/>
            <person name="Nojiri H."/>
        </authorList>
    </citation>
    <scope>NUCLEOTIDE SEQUENCE [LARGE SCALE GENOMIC DNA]</scope>
    <source>
        <strain evidence="1 2">NBRC 106553</strain>
    </source>
</reference>
<dbReference type="Proteomes" id="UP000015503">
    <property type="component" value="Chromosome"/>
</dbReference>
<dbReference type="KEGG" id="pre:PCA10_27500"/>
<sequence>MRFYPDGPSIPDILLERCDAGRVVFLCGAGVSLPSGMPTFVGLTRYVIEFFDPPADSEIMTAFRPWLDSQSAANVPLDQIFNLLHLEYGKDEVNALVTERLSAPLRTNDFGREHALIKRISSSQNGVPQIVTTNFDRLFEAGQGGEHLVRHVPPAFPDLNFGSKIEGITYLHGRLVEATSDSHPYVLSSADFGRAYLSEGWATNFIRHLLERYTVVLVGYQAEDPPIKYLLQGLNHDGQYDRSRLYAFDRGLPEEIEAKWRDRGVTAIAYSDHPDLWRSMEAWADRADDPRRWRASIIAKSQQDPKVLGPHERGQVGHVLRTVQGARLFAEADPLAHPEWVCVLDARVRSAKQSRGYGDDAEVFDPAAAYGLDDDLRDISEDDRRQGVSNDNLLVWRDEDDNPYESHRLGWRQVEGFEATPIRLGHLITWVSKSFDSPVLAWWAAQQNGLHPRLLKQFEWQMEHSEALHDRARHIWNLILEHHRDPRNRQWNGDWFDLKKRIKAEGWTASVLREFRRVSTPRLEIKPRLGLRQAKPPCAPWEEIHLGDLGQWEVVFLERHNEDVDVPDDLLPQVIGILEEQLNVASGLLGDIENVYFHTPTCYPDREVDGREHITEAAEVVTWFVQLFDRMAAKWPELANAYATTWPVTDRFFFRKLKLYAFSKVDTFEADHVAEEVLSLDQETFWDIDVVRELLFLLVDRWEEFAQENRDQLADRILMGPDQRSYWSEEEFSELRDEFATRYARYLELQGCELTADRCERLADLIRSIPGWSDARATSTVIQRGSRTGWVDTDEKPDAVLDLPVNEVVSRAKEDLKRDFGSFTEKRPFTGLVKANPRKALSALTIAGKADDYPEAFWSSMINELPAGITPRLRRAFLNRVARLPHTVIAKLRHTLGRWLEQNLVAILEFDEALGWAVYDHIVDGILSGGADAAKSGLGEVRQGGKVTQQSRRTFSHANNGPVGMCAEALFRAVPGEEQEASSLIPDCIKSRVEHLFTALGEGADHAVSITTSKLNWLMVVDPSWTEERLIPMLAFEHPASEPAWSGFLRGHVPSPPLAEIIKPILLDLIPWVESLSWDHGLLEAAAQWLGYMRVFYPDEPSGLSRGEMRSVLRTMSDDTRNRFVSWLGLVGQKNENGWTKHVIPVINEDWPRERQYRTSASMRAWIGLLDDTGDSFPAVYKAVKKFLVPVETNDHPFYRFTREISDEKPITALFPEATLDLMNRATPQVLTRPPYELPKVLALIAETEPELTSDPRYLRLIDLVERS</sequence>
<dbReference type="PATRIC" id="fig|1245471.3.peg.2785"/>
<dbReference type="eggNOG" id="COG0846">
    <property type="taxonomic scope" value="Bacteria"/>
</dbReference>
<dbReference type="HOGENOM" id="CLU_267953_0_0_6"/>
<dbReference type="STRING" id="1245471.PCA10_27500"/>
<proteinExistence type="predicted"/>
<name>S6AF48_METRE</name>
<keyword evidence="2" id="KW-1185">Reference proteome</keyword>
<dbReference type="RefSeq" id="WP_016492674.1">
    <property type="nucleotide sequence ID" value="NC_021499.1"/>
</dbReference>
<dbReference type="AlphaFoldDB" id="S6AF48"/>
<dbReference type="SUPFAM" id="SSF52467">
    <property type="entry name" value="DHS-like NAD/FAD-binding domain"/>
    <property type="match status" value="1"/>
</dbReference>
<dbReference type="InterPro" id="IPR029035">
    <property type="entry name" value="DHS-like_NAD/FAD-binding_dom"/>
</dbReference>
<dbReference type="Gene3D" id="3.40.50.1220">
    <property type="entry name" value="TPP-binding domain"/>
    <property type="match status" value="1"/>
</dbReference>
<dbReference type="OrthoDB" id="2077946at2"/>